<dbReference type="Proteomes" id="UP000294963">
    <property type="component" value="Unassembled WGS sequence"/>
</dbReference>
<dbReference type="AlphaFoldDB" id="A0A4V2R0L9"/>
<evidence type="ECO:0000313" key="2">
    <source>
        <dbReference type="EMBL" id="TCM65178.1"/>
    </source>
</evidence>
<dbReference type="InterPro" id="IPR036328">
    <property type="entry name" value="MliC_sf"/>
</dbReference>
<keyword evidence="3" id="KW-1185">Reference proteome</keyword>
<dbReference type="PROSITE" id="PS51257">
    <property type="entry name" value="PROKAR_LIPOPROTEIN"/>
    <property type="match status" value="1"/>
</dbReference>
<name>A0A4V2R0L9_ACICA</name>
<organism evidence="2 3">
    <name type="scientific">Acinetobacter calcoaceticus</name>
    <dbReference type="NCBI Taxonomy" id="471"/>
    <lineage>
        <taxon>Bacteria</taxon>
        <taxon>Pseudomonadati</taxon>
        <taxon>Pseudomonadota</taxon>
        <taxon>Gammaproteobacteria</taxon>
        <taxon>Moraxellales</taxon>
        <taxon>Moraxellaceae</taxon>
        <taxon>Acinetobacter</taxon>
        <taxon>Acinetobacter calcoaceticus/baumannii complex</taxon>
    </lineage>
</organism>
<proteinExistence type="predicted"/>
<reference evidence="2 3" key="1">
    <citation type="submission" date="2019-03" db="EMBL/GenBank/DDBJ databases">
        <title>Genomic analyses of the natural microbiome of Caenorhabditis elegans.</title>
        <authorList>
            <person name="Samuel B."/>
        </authorList>
    </citation>
    <scope>NUCLEOTIDE SEQUENCE [LARGE SCALE GENOMIC DNA]</scope>
    <source>
        <strain evidence="2 3">JUb89</strain>
    </source>
</reference>
<evidence type="ECO:0008006" key="4">
    <source>
        <dbReference type="Google" id="ProtNLM"/>
    </source>
</evidence>
<dbReference type="EMBL" id="SLVJ01000015">
    <property type="protein sequence ID" value="TCM65178.1"/>
    <property type="molecule type" value="Genomic_DNA"/>
</dbReference>
<evidence type="ECO:0000313" key="3">
    <source>
        <dbReference type="Proteomes" id="UP000294963"/>
    </source>
</evidence>
<sequence>MMKYLIPGLVLSVALVGCNAKDANKTEEKIATETTASSTVVEGTHASEVTTEHKDADNHGHEQDNHGHEAGSVEIVKFSGPDNSTFELKSSDKFETAELTDNSGKTYQLKAAVAASGLKMANDDGVSIHFKNGDGTVELVKDKPIDVKEVK</sequence>
<comment type="caution">
    <text evidence="2">The sequence shown here is derived from an EMBL/GenBank/DDBJ whole genome shotgun (WGS) entry which is preliminary data.</text>
</comment>
<dbReference type="SUPFAM" id="SSF141488">
    <property type="entry name" value="YdhA-like"/>
    <property type="match status" value="1"/>
</dbReference>
<feature type="region of interest" description="Disordered" evidence="1">
    <location>
        <begin position="31"/>
        <end position="73"/>
    </location>
</feature>
<evidence type="ECO:0000256" key="1">
    <source>
        <dbReference type="SAM" id="MobiDB-lite"/>
    </source>
</evidence>
<feature type="compositionally biased region" description="Basic and acidic residues" evidence="1">
    <location>
        <begin position="50"/>
        <end position="71"/>
    </location>
</feature>
<accession>A0A4V2R0L9</accession>
<protein>
    <recommendedName>
        <fullName evidence="4">Lipoprotein</fullName>
    </recommendedName>
</protein>
<gene>
    <name evidence="2" type="ORF">EC844_11515</name>
</gene>